<dbReference type="OMA" id="HWVAYNT"/>
<dbReference type="GeneID" id="109214293"/>
<dbReference type="AlphaFoldDB" id="A0A1J6KAU1"/>
<dbReference type="FunFam" id="3.40.50.720:FF:000084">
    <property type="entry name" value="Short-chain dehydrogenase reductase"/>
    <property type="match status" value="1"/>
</dbReference>
<evidence type="ECO:0000256" key="2">
    <source>
        <dbReference type="ARBA" id="ARBA00023002"/>
    </source>
</evidence>
<reference evidence="3" key="1">
    <citation type="submission" date="2016-11" db="EMBL/GenBank/DDBJ databases">
        <title>The genome of Nicotiana attenuata.</title>
        <authorList>
            <person name="Xu S."/>
            <person name="Brockmoeller T."/>
            <person name="Gaquerel E."/>
            <person name="Navarro A."/>
            <person name="Kuhl H."/>
            <person name="Gase K."/>
            <person name="Ling Z."/>
            <person name="Zhou W."/>
            <person name="Kreitzer C."/>
            <person name="Stanke M."/>
            <person name="Tang H."/>
            <person name="Lyons E."/>
            <person name="Pandey P."/>
            <person name="Pandey S.P."/>
            <person name="Timmermann B."/>
            <person name="Baldwin I.T."/>
        </authorList>
    </citation>
    <scope>NUCLEOTIDE SEQUENCE [LARGE SCALE GENOMIC DNA]</scope>
    <source>
        <strain evidence="3">UT</strain>
    </source>
</reference>
<evidence type="ECO:0000256" key="1">
    <source>
        <dbReference type="ARBA" id="ARBA00006484"/>
    </source>
</evidence>
<evidence type="ECO:0000313" key="3">
    <source>
        <dbReference type="EMBL" id="OIT27181.1"/>
    </source>
</evidence>
<proteinExistence type="inferred from homology"/>
<accession>A0A1J6KAU1</accession>
<dbReference type="InterPro" id="IPR002347">
    <property type="entry name" value="SDR_fam"/>
</dbReference>
<protein>
    <submittedName>
        <fullName evidence="3">Zerumbone synthase</fullName>
    </submittedName>
</protein>
<dbReference type="Pfam" id="PF13561">
    <property type="entry name" value="adh_short_C2"/>
    <property type="match status" value="1"/>
</dbReference>
<dbReference type="OrthoDB" id="294295at2759"/>
<keyword evidence="2" id="KW-0560">Oxidoreductase</keyword>
<dbReference type="InterPro" id="IPR036291">
    <property type="entry name" value="NAD(P)-bd_dom_sf"/>
</dbReference>
<dbReference type="Gene3D" id="3.40.50.720">
    <property type="entry name" value="NAD(P)-binding Rossmann-like Domain"/>
    <property type="match status" value="1"/>
</dbReference>
<evidence type="ECO:0000313" key="4">
    <source>
        <dbReference type="Proteomes" id="UP000187609"/>
    </source>
</evidence>
<gene>
    <name evidence="3" type="primary">ZSD1_0</name>
    <name evidence="3" type="ORF">A4A49_26242</name>
</gene>
<dbReference type="SUPFAM" id="SSF51735">
    <property type="entry name" value="NAD(P)-binding Rossmann-fold domains"/>
    <property type="match status" value="1"/>
</dbReference>
<comment type="caution">
    <text evidence="3">The sequence shown here is derived from an EMBL/GenBank/DDBJ whole genome shotgun (WGS) entry which is preliminary data.</text>
</comment>
<dbReference type="KEGG" id="nau:109214293"/>
<sequence length="285" mass="30201">MASSFSPIGSIAKRLEGKIAIITGGASGIDEATARLFIKHGAKVVIADVQDDLGQSIIEKVGEKGAVSYIHCDVKVEKDVENAVDIAVSKYGKLDIMFSNAGIPGKLSGSTILESDYENFKAVFDVNVFGALMCAKHAARVMIPAKKGSILFTSSVASVTYGDVSHTYSASKHAVVGIAKNLGVELGQFGIRVYCVSPFGVATPTLLNCLGIKEKEKAEEFVSEIANLKGTMLEAEDVAEAALYLASDESKYISGMNLVIDGGYSTTNIALKEGIIRRMASWSMN</sequence>
<organism evidence="3 4">
    <name type="scientific">Nicotiana attenuata</name>
    <name type="common">Coyote tobacco</name>
    <dbReference type="NCBI Taxonomy" id="49451"/>
    <lineage>
        <taxon>Eukaryota</taxon>
        <taxon>Viridiplantae</taxon>
        <taxon>Streptophyta</taxon>
        <taxon>Embryophyta</taxon>
        <taxon>Tracheophyta</taxon>
        <taxon>Spermatophyta</taxon>
        <taxon>Magnoliopsida</taxon>
        <taxon>eudicotyledons</taxon>
        <taxon>Gunneridae</taxon>
        <taxon>Pentapetalae</taxon>
        <taxon>asterids</taxon>
        <taxon>lamiids</taxon>
        <taxon>Solanales</taxon>
        <taxon>Solanaceae</taxon>
        <taxon>Nicotianoideae</taxon>
        <taxon>Nicotianeae</taxon>
        <taxon>Nicotiana</taxon>
    </lineage>
</organism>
<dbReference type="Gramene" id="OIT27181">
    <property type="protein sequence ID" value="OIT27181"/>
    <property type="gene ID" value="A4A49_26242"/>
</dbReference>
<dbReference type="PRINTS" id="PR00081">
    <property type="entry name" value="GDHRDH"/>
</dbReference>
<dbReference type="GO" id="GO:0016616">
    <property type="term" value="F:oxidoreductase activity, acting on the CH-OH group of donors, NAD or NADP as acceptor"/>
    <property type="evidence" value="ECO:0007669"/>
    <property type="project" value="UniProtKB-ARBA"/>
</dbReference>
<dbReference type="SMR" id="A0A1J6KAU1"/>
<dbReference type="PANTHER" id="PTHR43180">
    <property type="entry name" value="3-OXOACYL-(ACYL-CARRIER-PROTEIN) REDUCTASE (AFU_ORTHOLOGUE AFUA_6G11210)"/>
    <property type="match status" value="1"/>
</dbReference>
<dbReference type="PANTHER" id="PTHR43180:SF61">
    <property type="entry name" value="SECOISOLARICIRESINOL DEHYDROGENASE"/>
    <property type="match status" value="1"/>
</dbReference>
<dbReference type="PRINTS" id="PR00080">
    <property type="entry name" value="SDRFAMILY"/>
</dbReference>
<keyword evidence="4" id="KW-1185">Reference proteome</keyword>
<name>A0A1J6KAU1_NICAT</name>
<dbReference type="PROSITE" id="PS00061">
    <property type="entry name" value="ADH_SHORT"/>
    <property type="match status" value="1"/>
</dbReference>
<dbReference type="Proteomes" id="UP000187609">
    <property type="component" value="Unassembled WGS sequence"/>
</dbReference>
<dbReference type="NCBIfam" id="NF005559">
    <property type="entry name" value="PRK07231.1"/>
    <property type="match status" value="1"/>
</dbReference>
<dbReference type="EMBL" id="MJEQ01002498">
    <property type="protein sequence ID" value="OIT27181.1"/>
    <property type="molecule type" value="Genomic_DNA"/>
</dbReference>
<comment type="similarity">
    <text evidence="1">Belongs to the short-chain dehydrogenases/reductases (SDR) family.</text>
</comment>
<dbReference type="STRING" id="49451.A0A1J6KAU1"/>
<dbReference type="InterPro" id="IPR020904">
    <property type="entry name" value="Sc_DH/Rdtase_CS"/>
</dbReference>